<evidence type="ECO:0000313" key="3">
    <source>
        <dbReference type="Proteomes" id="UP000029629"/>
    </source>
</evidence>
<reference evidence="2 3" key="1">
    <citation type="submission" date="2014-07" db="EMBL/GenBank/DDBJ databases">
        <authorList>
            <person name="McCorrison J."/>
            <person name="Sanka R."/>
            <person name="Torralba M."/>
            <person name="Gillis M."/>
            <person name="Haft D.H."/>
            <person name="Methe B."/>
            <person name="Sutton G."/>
            <person name="Nelson K.E."/>
        </authorList>
    </citation>
    <scope>NUCLEOTIDE SEQUENCE [LARGE SCALE GENOMIC DNA]</scope>
    <source>
        <strain evidence="2 3">DNF00040</strain>
    </source>
</reference>
<organism evidence="2 3">
    <name type="scientific">Oligella urethralis DNF00040</name>
    <dbReference type="NCBI Taxonomy" id="1401065"/>
    <lineage>
        <taxon>Bacteria</taxon>
        <taxon>Pseudomonadati</taxon>
        <taxon>Pseudomonadota</taxon>
        <taxon>Betaproteobacteria</taxon>
        <taxon>Burkholderiales</taxon>
        <taxon>Alcaligenaceae</taxon>
        <taxon>Oligella</taxon>
    </lineage>
</organism>
<dbReference type="AlphaFoldDB" id="A0A096BDQ0"/>
<sequence length="312" mass="33889">MEPKARHILIGFFTVLITVGIVTAVSILGKITTSQKWQYFIIQFNESVSGLSNGSAVEYSGLKIGEVERLELQANPNLVNAYVKLNEDVKVRSDVVVMLSLVGVTGQSVISMSGGSPEGMLLEGDRDDRSILYATPSPLSKLFSSGEGLASSLSESLIRFKQLLSDENINHFTGILANVESFTGSLAAEGDSLQSAIREADELMANANEAVALFKEFNSSVNHLLNEQGAKAMESMTTAIDSVKQASENIKKLVINSQGKLSNSLEGLEQVGPALNEFKRGMSTFNNLLRDFSESPGRFILEGEQLKEYKPW</sequence>
<dbReference type="OrthoDB" id="5294672at2"/>
<dbReference type="EMBL" id="JRNI01000015">
    <property type="protein sequence ID" value="KGF31269.1"/>
    <property type="molecule type" value="Genomic_DNA"/>
</dbReference>
<dbReference type="InterPro" id="IPR003399">
    <property type="entry name" value="Mce/MlaD"/>
</dbReference>
<dbReference type="RefSeq" id="WP_036558318.1">
    <property type="nucleotide sequence ID" value="NZ_JRNI01000015.1"/>
</dbReference>
<dbReference type="Gene3D" id="1.10.287.950">
    <property type="entry name" value="Methyl-accepting chemotaxis protein"/>
    <property type="match status" value="1"/>
</dbReference>
<proteinExistence type="predicted"/>
<dbReference type="PANTHER" id="PTHR36698:SF2">
    <property type="entry name" value="MCE_MLAD DOMAIN-CONTAINING PROTEIN"/>
    <property type="match status" value="1"/>
</dbReference>
<keyword evidence="3" id="KW-1185">Reference proteome</keyword>
<dbReference type="eggNOG" id="COG1463">
    <property type="taxonomic scope" value="Bacteria"/>
</dbReference>
<comment type="caution">
    <text evidence="2">The sequence shown here is derived from an EMBL/GenBank/DDBJ whole genome shotgun (WGS) entry which is preliminary data.</text>
</comment>
<evidence type="ECO:0000313" key="2">
    <source>
        <dbReference type="EMBL" id="KGF31269.1"/>
    </source>
</evidence>
<protein>
    <recommendedName>
        <fullName evidence="1">Mce/MlaD domain-containing protein</fullName>
    </recommendedName>
</protein>
<gene>
    <name evidence="2" type="ORF">HMPREF2130_03925</name>
</gene>
<dbReference type="PANTHER" id="PTHR36698">
    <property type="entry name" value="BLL5892 PROTEIN"/>
    <property type="match status" value="1"/>
</dbReference>
<dbReference type="Proteomes" id="UP000029629">
    <property type="component" value="Unassembled WGS sequence"/>
</dbReference>
<evidence type="ECO:0000259" key="1">
    <source>
        <dbReference type="Pfam" id="PF02470"/>
    </source>
</evidence>
<accession>A0A096BDQ0</accession>
<feature type="domain" description="Mce/MlaD" evidence="1">
    <location>
        <begin position="40"/>
        <end position="114"/>
    </location>
</feature>
<dbReference type="Pfam" id="PF02470">
    <property type="entry name" value="MlaD"/>
    <property type="match status" value="1"/>
</dbReference>
<name>A0A096BDQ0_9BURK</name>